<proteinExistence type="predicted"/>
<dbReference type="AlphaFoldDB" id="A0A4R0YRM1"/>
<accession>A0A4R0YRM1</accession>
<dbReference type="Proteomes" id="UP000291822">
    <property type="component" value="Unassembled WGS sequence"/>
</dbReference>
<sequence length="132" mass="14560">MNHPIEPLQAVTSMLSQALGMIAGLIGQDTGHGRRPWPASFSEWGEDVRRVLARRLASGSALIHTSDIIKDLTGAFVSERDTPARRSRNAAFGRWLSDHRVALGLSLDKPRVRVTDATGHATRAARWFIHPM</sequence>
<keyword evidence="2" id="KW-1185">Reference proteome</keyword>
<evidence type="ECO:0000313" key="2">
    <source>
        <dbReference type="Proteomes" id="UP000291822"/>
    </source>
</evidence>
<name>A0A4R0YRM1_9GAMM</name>
<dbReference type="RefSeq" id="WP_131151388.1">
    <property type="nucleotide sequence ID" value="NZ_SJTG01000001.1"/>
</dbReference>
<reference evidence="1 2" key="1">
    <citation type="submission" date="2019-02" db="EMBL/GenBank/DDBJ databases">
        <title>Dyella amyloliquefaciens sp. nov., isolated from forest soil.</title>
        <authorList>
            <person name="Gao Z.-H."/>
            <person name="Qiu L.-H."/>
        </authorList>
    </citation>
    <scope>NUCLEOTIDE SEQUENCE [LARGE SCALE GENOMIC DNA]</scope>
    <source>
        <strain evidence="1 2">KACC 12747</strain>
    </source>
</reference>
<dbReference type="EMBL" id="SJTG01000001">
    <property type="protein sequence ID" value="TCI11832.1"/>
    <property type="molecule type" value="Genomic_DNA"/>
</dbReference>
<organism evidence="1 2">
    <name type="scientific">Dyella soli</name>
    <dbReference type="NCBI Taxonomy" id="522319"/>
    <lineage>
        <taxon>Bacteria</taxon>
        <taxon>Pseudomonadati</taxon>
        <taxon>Pseudomonadota</taxon>
        <taxon>Gammaproteobacteria</taxon>
        <taxon>Lysobacterales</taxon>
        <taxon>Rhodanobacteraceae</taxon>
        <taxon>Dyella</taxon>
    </lineage>
</organism>
<evidence type="ECO:0000313" key="1">
    <source>
        <dbReference type="EMBL" id="TCI11832.1"/>
    </source>
</evidence>
<protein>
    <submittedName>
        <fullName evidence="1">Uncharacterized protein</fullName>
    </submittedName>
</protein>
<gene>
    <name evidence="1" type="ORF">EZM97_00215</name>
</gene>
<comment type="caution">
    <text evidence="1">The sequence shown here is derived from an EMBL/GenBank/DDBJ whole genome shotgun (WGS) entry which is preliminary data.</text>
</comment>